<evidence type="ECO:0000256" key="1">
    <source>
        <dbReference type="ARBA" id="ARBA00004123"/>
    </source>
</evidence>
<feature type="domain" description="WRC" evidence="10">
    <location>
        <begin position="7"/>
        <end position="53"/>
    </location>
</feature>
<dbReference type="Pfam" id="PF02373">
    <property type="entry name" value="JmjC"/>
    <property type="match status" value="1"/>
</dbReference>
<evidence type="ECO:0000259" key="8">
    <source>
        <dbReference type="PROSITE" id="PS50089"/>
    </source>
</evidence>
<feature type="region of interest" description="Disordered" evidence="7">
    <location>
        <begin position="746"/>
        <end position="781"/>
    </location>
</feature>
<dbReference type="InterPro" id="IPR045109">
    <property type="entry name" value="LSDs-like"/>
</dbReference>
<dbReference type="Proteomes" id="UP000467841">
    <property type="component" value="Unassembled WGS sequence"/>
</dbReference>
<dbReference type="GO" id="GO:0003712">
    <property type="term" value="F:transcription coregulator activity"/>
    <property type="evidence" value="ECO:0007669"/>
    <property type="project" value="TreeGrafter"/>
</dbReference>
<feature type="domain" description="RING-type" evidence="8">
    <location>
        <begin position="234"/>
        <end position="280"/>
    </location>
</feature>
<dbReference type="InterPro" id="IPR003347">
    <property type="entry name" value="JmjC_dom"/>
</dbReference>
<evidence type="ECO:0008006" key="13">
    <source>
        <dbReference type="Google" id="ProtNLM"/>
    </source>
</evidence>
<dbReference type="GO" id="GO:0008270">
    <property type="term" value="F:zinc ion binding"/>
    <property type="evidence" value="ECO:0007669"/>
    <property type="project" value="UniProtKB-KW"/>
</dbReference>
<evidence type="ECO:0000256" key="6">
    <source>
        <dbReference type="PROSITE-ProRule" id="PRU01002"/>
    </source>
</evidence>
<dbReference type="GO" id="GO:0032454">
    <property type="term" value="F:histone H3K9 demethylase activity"/>
    <property type="evidence" value="ECO:0007669"/>
    <property type="project" value="InterPro"/>
</dbReference>
<name>A0A6D2KQK5_9BRAS</name>
<dbReference type="GO" id="GO:0006357">
    <property type="term" value="P:regulation of transcription by RNA polymerase II"/>
    <property type="evidence" value="ECO:0007669"/>
    <property type="project" value="TreeGrafter"/>
</dbReference>
<feature type="region of interest" description="Disordered" evidence="7">
    <location>
        <begin position="372"/>
        <end position="403"/>
    </location>
</feature>
<dbReference type="PROSITE" id="PS51667">
    <property type="entry name" value="WRC"/>
    <property type="match status" value="1"/>
</dbReference>
<keyword evidence="5" id="KW-0862">Zinc</keyword>
<feature type="compositionally biased region" description="Basic residues" evidence="7">
    <location>
        <begin position="131"/>
        <end position="144"/>
    </location>
</feature>
<comment type="caution">
    <text evidence="6">Lacks conserved residue(s) required for the propagation of feature annotation.</text>
</comment>
<sequence>MSEQETVPDEFRCNRSDGKQWRCKRRALEGKKMCESHHSQLSIKRNKQKLSESLKLDRSRRGGDEAASSEIEPNEGGIRANKGSGKSNKRKRVMMGEAEAVDEAVRKMKLKRGDLQLDLIRMVLKREVEKKKKKKLPNKKKKKKESSSNRGFGDFVGEELTRILPNGIMAISPPSPTTSNVTSPSDVKVGEEPISMTKRRFRSKNIEPLPVGKMQVVPFNGNLVNGRKEKKKRCHWCGTKGFGDLITCLSCEREFFCLDCIEKRNKGSKEEVEEKCPVCHGSCRCRVCSVTMSGVTECKDSQSVRSDIDRVLHLHYAVCMLLPVLKEINAEDNVKVENDAEIKAEPEICSSQLTSDDRQLHSRDSAELDLQKRCTRSSSAVRPNSDEDRSQGSLSGKVGPVKCSNGIKSLKPPVSSDWDQTLKDCKRKEVKGCSNSLSLRSVFPMELTSKLEISAEEIVSCYELPEVLHRFSGCPFCRGIEKQCSSSSSDSHLKEASGRREDATGNFLYYPTAMDLQQNNLEHFQTHWSKGHPVIVRSVLKGGSSLNWDPVDMFCSYLMNSDNKTGNTTECMDWFEVEIGVKQMFLGSFRGKAETNTCQEKLKLDGWLSSSLFQEQFPNHYDDILKLLPIPHYMDPKRGLLNTATNLPNTIQTPNLGPCLNISYRSGEEYAKNDSVKKLGFETCDTVDILLHVTETPVSTKQICRIRKLMKNVGRSKNTEKGRVSSFGKGKRQERFEASYARRDCSRDCSSSDSESSQYYLGTESKGSEFQGEERESCNDPCEAESRSSSCGAQWDVFQKQDVSKLLEYIKNHSLELESVDSSKKQVSHPLFEKSYYLDEYHKARLKEEFDVEPWSFDQCVGEVVIIPAGCPYQNRKNKSCVNAVLSFLSPEHVAESIKRVDELNQIPQSVKTKANKIEVKKMAIHKIIEAVKEIRELTSSDSTAAARL</sequence>
<dbReference type="OrthoDB" id="1667110at2759"/>
<organism evidence="11 12">
    <name type="scientific">Microthlaspi erraticum</name>
    <dbReference type="NCBI Taxonomy" id="1685480"/>
    <lineage>
        <taxon>Eukaryota</taxon>
        <taxon>Viridiplantae</taxon>
        <taxon>Streptophyta</taxon>
        <taxon>Embryophyta</taxon>
        <taxon>Tracheophyta</taxon>
        <taxon>Spermatophyta</taxon>
        <taxon>Magnoliopsida</taxon>
        <taxon>eudicotyledons</taxon>
        <taxon>Gunneridae</taxon>
        <taxon>Pentapetalae</taxon>
        <taxon>rosids</taxon>
        <taxon>malvids</taxon>
        <taxon>Brassicales</taxon>
        <taxon>Brassicaceae</taxon>
        <taxon>Coluteocarpeae</taxon>
        <taxon>Microthlaspi</taxon>
    </lineage>
</organism>
<dbReference type="GO" id="GO:0000785">
    <property type="term" value="C:chromatin"/>
    <property type="evidence" value="ECO:0007669"/>
    <property type="project" value="TreeGrafter"/>
</dbReference>
<keyword evidence="12" id="KW-1185">Reference proteome</keyword>
<dbReference type="InterPro" id="IPR001841">
    <property type="entry name" value="Znf_RING"/>
</dbReference>
<keyword evidence="4" id="KW-0539">Nucleus</keyword>
<evidence type="ECO:0000256" key="7">
    <source>
        <dbReference type="SAM" id="MobiDB-lite"/>
    </source>
</evidence>
<comment type="subcellular location">
    <subcellularLocation>
        <location evidence="1">Nucleus</location>
    </subcellularLocation>
</comment>
<dbReference type="PROSITE" id="PS51184">
    <property type="entry name" value="JMJC"/>
    <property type="match status" value="1"/>
</dbReference>
<evidence type="ECO:0000256" key="2">
    <source>
        <dbReference type="ARBA" id="ARBA00006801"/>
    </source>
</evidence>
<feature type="compositionally biased region" description="Basic and acidic residues" evidence="7">
    <location>
        <begin position="49"/>
        <end position="64"/>
    </location>
</feature>
<keyword evidence="3" id="KW-0479">Metal-binding</keyword>
<dbReference type="Gene3D" id="2.60.120.650">
    <property type="entry name" value="Cupin"/>
    <property type="match status" value="1"/>
</dbReference>
<evidence type="ECO:0000256" key="4">
    <source>
        <dbReference type="ARBA" id="ARBA00023242"/>
    </source>
</evidence>
<feature type="compositionally biased region" description="Low complexity" evidence="7">
    <location>
        <begin position="748"/>
        <end position="757"/>
    </location>
</feature>
<feature type="domain" description="JmjC" evidence="9">
    <location>
        <begin position="617"/>
        <end position="905"/>
    </location>
</feature>
<dbReference type="InterPro" id="IPR014977">
    <property type="entry name" value="WRC_dom"/>
</dbReference>
<feature type="region of interest" description="Disordered" evidence="7">
    <location>
        <begin position="130"/>
        <end position="152"/>
    </location>
</feature>
<comment type="similarity">
    <text evidence="2">Belongs to the JARID1 histone demethylase family.</text>
</comment>
<evidence type="ECO:0000256" key="3">
    <source>
        <dbReference type="ARBA" id="ARBA00022723"/>
    </source>
</evidence>
<evidence type="ECO:0000313" key="12">
    <source>
        <dbReference type="Proteomes" id="UP000467841"/>
    </source>
</evidence>
<dbReference type="PANTHER" id="PTHR12549:SF42">
    <property type="entry name" value="LYSINE-SPECIFIC DEMETHYLASE JMJ28"/>
    <property type="match status" value="1"/>
</dbReference>
<feature type="region of interest" description="Disordered" evidence="7">
    <location>
        <begin position="30"/>
        <end position="93"/>
    </location>
</feature>
<dbReference type="GO" id="GO:0000118">
    <property type="term" value="C:histone deacetylase complex"/>
    <property type="evidence" value="ECO:0007669"/>
    <property type="project" value="TreeGrafter"/>
</dbReference>
<dbReference type="PROSITE" id="PS50089">
    <property type="entry name" value="ZF_RING_2"/>
    <property type="match status" value="1"/>
</dbReference>
<evidence type="ECO:0000256" key="5">
    <source>
        <dbReference type="PROSITE-ProRule" id="PRU00175"/>
    </source>
</evidence>
<comment type="caution">
    <text evidence="11">The sequence shown here is derived from an EMBL/GenBank/DDBJ whole genome shotgun (WGS) entry which is preliminary data.</text>
</comment>
<evidence type="ECO:0000313" key="11">
    <source>
        <dbReference type="EMBL" id="CAA7054655.1"/>
    </source>
</evidence>
<dbReference type="Pfam" id="PF08879">
    <property type="entry name" value="WRC"/>
    <property type="match status" value="1"/>
</dbReference>
<feature type="region of interest" description="Disordered" evidence="7">
    <location>
        <begin position="170"/>
        <end position="189"/>
    </location>
</feature>
<proteinExistence type="inferred from homology"/>
<dbReference type="AlphaFoldDB" id="A0A6D2KQK5"/>
<keyword evidence="5" id="KW-0863">Zinc-finger</keyword>
<dbReference type="SUPFAM" id="SSF51197">
    <property type="entry name" value="Clavaminate synthase-like"/>
    <property type="match status" value="1"/>
</dbReference>
<accession>A0A6D2KQK5</accession>
<gene>
    <name evidence="11" type="ORF">MERR_LOCUS41891</name>
</gene>
<dbReference type="PANTHER" id="PTHR12549">
    <property type="entry name" value="JMJC DOMAIN-CONTAINING HISTONE DEMETHYLATION PROTEIN"/>
    <property type="match status" value="1"/>
</dbReference>
<dbReference type="GO" id="GO:0031490">
    <property type="term" value="F:chromatin DNA binding"/>
    <property type="evidence" value="ECO:0007669"/>
    <property type="project" value="TreeGrafter"/>
</dbReference>
<evidence type="ECO:0000259" key="10">
    <source>
        <dbReference type="PROSITE" id="PS51667"/>
    </source>
</evidence>
<dbReference type="SMART" id="SM00558">
    <property type="entry name" value="JmjC"/>
    <property type="match status" value="1"/>
</dbReference>
<reference evidence="11" key="1">
    <citation type="submission" date="2020-01" db="EMBL/GenBank/DDBJ databases">
        <authorList>
            <person name="Mishra B."/>
        </authorList>
    </citation>
    <scope>NUCLEOTIDE SEQUENCE [LARGE SCALE GENOMIC DNA]</scope>
</reference>
<protein>
    <recommendedName>
        <fullName evidence="13">JmjC domain-containing protein</fullName>
    </recommendedName>
</protein>
<dbReference type="EMBL" id="CACVBM020001584">
    <property type="protein sequence ID" value="CAA7054655.1"/>
    <property type="molecule type" value="Genomic_DNA"/>
</dbReference>
<evidence type="ECO:0000259" key="9">
    <source>
        <dbReference type="PROSITE" id="PS51184"/>
    </source>
</evidence>